<dbReference type="InterPro" id="IPR028994">
    <property type="entry name" value="Integrin_alpha_N"/>
</dbReference>
<dbReference type="OrthoDB" id="964745at2"/>
<evidence type="ECO:0008006" key="5">
    <source>
        <dbReference type="Google" id="ProtNLM"/>
    </source>
</evidence>
<keyword evidence="4" id="KW-1185">Reference proteome</keyword>
<dbReference type="Gene3D" id="2.130.10.130">
    <property type="entry name" value="Integrin alpha, N-terminal"/>
    <property type="match status" value="1"/>
</dbReference>
<dbReference type="AlphaFoldDB" id="A0A518CYB7"/>
<dbReference type="PANTHER" id="PTHR36220:SF1">
    <property type="entry name" value="GAMMA TUBULIN COMPLEX COMPONENT C-TERMINAL DOMAIN-CONTAINING PROTEIN"/>
    <property type="match status" value="1"/>
</dbReference>
<feature type="signal peptide" evidence="2">
    <location>
        <begin position="1"/>
        <end position="23"/>
    </location>
</feature>
<feature type="chain" id="PRO_5021955213" description="FG-GAP repeat protein" evidence="2">
    <location>
        <begin position="24"/>
        <end position="538"/>
    </location>
</feature>
<gene>
    <name evidence="3" type="ORF">Pla163_13250</name>
</gene>
<dbReference type="Pfam" id="PF14312">
    <property type="entry name" value="FG-GAP_2"/>
    <property type="match status" value="3"/>
</dbReference>
<accession>A0A518CYB7</accession>
<protein>
    <recommendedName>
        <fullName evidence="5">FG-GAP repeat protein</fullName>
    </recommendedName>
</protein>
<evidence type="ECO:0000256" key="2">
    <source>
        <dbReference type="SAM" id="SignalP"/>
    </source>
</evidence>
<dbReference type="Proteomes" id="UP000319342">
    <property type="component" value="Chromosome"/>
</dbReference>
<dbReference type="EMBL" id="CP036290">
    <property type="protein sequence ID" value="QDU84218.1"/>
    <property type="molecule type" value="Genomic_DNA"/>
</dbReference>
<dbReference type="InterPro" id="IPR013517">
    <property type="entry name" value="FG-GAP"/>
</dbReference>
<organism evidence="3 4">
    <name type="scientific">Rohdeia mirabilis</name>
    <dbReference type="NCBI Taxonomy" id="2528008"/>
    <lineage>
        <taxon>Bacteria</taxon>
        <taxon>Pseudomonadati</taxon>
        <taxon>Planctomycetota</taxon>
        <taxon>Planctomycetia</taxon>
        <taxon>Planctomycetia incertae sedis</taxon>
        <taxon>Rohdeia</taxon>
    </lineage>
</organism>
<evidence type="ECO:0000313" key="4">
    <source>
        <dbReference type="Proteomes" id="UP000319342"/>
    </source>
</evidence>
<sequence precursor="true">MQMPSSILVATFFGALLAAPLTAQTTVHVDFEFTPNTPASSERFGQSLDMDGGLAIVGAPENSEFAGAGGAAYAFVREPDGTWTEEAAFDVVNPGFFQRLGSNVAISGGRVALAAPTTQQRVELYRRSAPGIWVPDGVILPPATDVVEFGSSVALDGDRLAIGTTGSGFLGLGPGRAYIYERAGGGNWFLASTITSGIGGNFQGFASEMRFQGDRLAIGSSGDTTAGVDAAGAVYMVERQSNGTWLPTDVVREPVLEVGGRFGCSVALDGDRLVVGAYGADISATDMGEVHVFTRQPDATWLHETEFTASDVADGDSFGETLDVYDGRLVVGSPGAESNGIPAGAAYLFERRADGTWFESARIELETPVSFDGLGSGVSTSIALDGEQVLLGTRVRNDFQGGVQVLDLGTLLHARSQISVAAGGSQSLSLRAGVERAGDVYLMLGSLTGTSPAVPLGGGVELPLVPDAYTDLCVAVSAPLAAPFGVLGPDGEAQSAFVLPPAAAAGFTGLTVHHAYIAIDLLTFDVFASNAVDVLLVP</sequence>
<dbReference type="SUPFAM" id="SSF69318">
    <property type="entry name" value="Integrin alpha N-terminal domain"/>
    <property type="match status" value="2"/>
</dbReference>
<proteinExistence type="predicted"/>
<keyword evidence="1 2" id="KW-0732">Signal</keyword>
<dbReference type="PANTHER" id="PTHR36220">
    <property type="entry name" value="UNNAMED PRODUCT"/>
    <property type="match status" value="1"/>
</dbReference>
<reference evidence="3 4" key="1">
    <citation type="submission" date="2019-02" db="EMBL/GenBank/DDBJ databases">
        <title>Deep-cultivation of Planctomycetes and their phenomic and genomic characterization uncovers novel biology.</title>
        <authorList>
            <person name="Wiegand S."/>
            <person name="Jogler M."/>
            <person name="Boedeker C."/>
            <person name="Pinto D."/>
            <person name="Vollmers J."/>
            <person name="Rivas-Marin E."/>
            <person name="Kohn T."/>
            <person name="Peeters S.H."/>
            <person name="Heuer A."/>
            <person name="Rast P."/>
            <person name="Oberbeckmann S."/>
            <person name="Bunk B."/>
            <person name="Jeske O."/>
            <person name="Meyerdierks A."/>
            <person name="Storesund J.E."/>
            <person name="Kallscheuer N."/>
            <person name="Luecker S."/>
            <person name="Lage O.M."/>
            <person name="Pohl T."/>
            <person name="Merkel B.J."/>
            <person name="Hornburger P."/>
            <person name="Mueller R.-W."/>
            <person name="Bruemmer F."/>
            <person name="Labrenz M."/>
            <person name="Spormann A.M."/>
            <person name="Op den Camp H."/>
            <person name="Overmann J."/>
            <person name="Amann R."/>
            <person name="Jetten M.S.M."/>
            <person name="Mascher T."/>
            <person name="Medema M.H."/>
            <person name="Devos D.P."/>
            <person name="Kaster A.-K."/>
            <person name="Ovreas L."/>
            <person name="Rohde M."/>
            <person name="Galperin M.Y."/>
            <person name="Jogler C."/>
        </authorList>
    </citation>
    <scope>NUCLEOTIDE SEQUENCE [LARGE SCALE GENOMIC DNA]</scope>
    <source>
        <strain evidence="3 4">Pla163</strain>
    </source>
</reference>
<dbReference type="RefSeq" id="WP_145185372.1">
    <property type="nucleotide sequence ID" value="NZ_CP036290.1"/>
</dbReference>
<evidence type="ECO:0000313" key="3">
    <source>
        <dbReference type="EMBL" id="QDU84218.1"/>
    </source>
</evidence>
<name>A0A518CYB7_9BACT</name>
<evidence type="ECO:0000256" key="1">
    <source>
        <dbReference type="ARBA" id="ARBA00022729"/>
    </source>
</evidence>